<evidence type="ECO:0000256" key="3">
    <source>
        <dbReference type="ARBA" id="ARBA00022525"/>
    </source>
</evidence>
<dbReference type="GO" id="GO:0005179">
    <property type="term" value="F:hormone activity"/>
    <property type="evidence" value="ECO:0007669"/>
    <property type="project" value="UniProtKB-KW"/>
</dbReference>
<dbReference type="PANTHER" id="PTHR21101:SF11">
    <property type="entry name" value="RESISTIN"/>
    <property type="match status" value="1"/>
</dbReference>
<dbReference type="Gene3D" id="2.60.40.4230">
    <property type="entry name" value="Resistin head domain"/>
    <property type="match status" value="1"/>
</dbReference>
<dbReference type="AlphaFoldDB" id="A0A1U7RE30"/>
<dbReference type="GeneID" id="101834510"/>
<evidence type="ECO:0000256" key="6">
    <source>
        <dbReference type="ARBA" id="ARBA00023157"/>
    </source>
</evidence>
<dbReference type="CTD" id="56729"/>
<protein>
    <submittedName>
        <fullName evidence="9">Resistin</fullName>
    </submittedName>
</protein>
<keyword evidence="3" id="KW-0964">Secreted</keyword>
<keyword evidence="4" id="KW-0372">Hormone</keyword>
<name>A0A1U7RE30_MESAU</name>
<dbReference type="eggNOG" id="ENOG502S9XN">
    <property type="taxonomic scope" value="Eukaryota"/>
</dbReference>
<reference evidence="9" key="1">
    <citation type="submission" date="2025-08" db="UniProtKB">
        <authorList>
            <consortium name="RefSeq"/>
        </authorList>
    </citation>
    <scope>IDENTIFICATION</scope>
    <source>
        <tissue evidence="9">Liver</tissue>
    </source>
</reference>
<evidence type="ECO:0000313" key="9">
    <source>
        <dbReference type="RefSeq" id="XP_005085326.1"/>
    </source>
</evidence>
<dbReference type="PANTHER" id="PTHR21101">
    <property type="entry name" value="RESISTIN"/>
    <property type="match status" value="1"/>
</dbReference>
<evidence type="ECO:0000256" key="5">
    <source>
        <dbReference type="ARBA" id="ARBA00022729"/>
    </source>
</evidence>
<dbReference type="KEGG" id="maua:101834510"/>
<dbReference type="Pfam" id="PF06954">
    <property type="entry name" value="Resistin"/>
    <property type="match status" value="1"/>
</dbReference>
<gene>
    <name evidence="9" type="primary">Retn</name>
</gene>
<keyword evidence="8" id="KW-1185">Reference proteome</keyword>
<dbReference type="FunFam" id="2.60.40.4230:FF:000001">
    <property type="entry name" value="Resistin-like beta"/>
    <property type="match status" value="1"/>
</dbReference>
<keyword evidence="5 7" id="KW-0732">Signal</keyword>
<comment type="similarity">
    <text evidence="2">Belongs to the resistin/FIZZ family.</text>
</comment>
<dbReference type="Proteomes" id="UP000886700">
    <property type="component" value="Unplaced"/>
</dbReference>
<dbReference type="RefSeq" id="XP_005085326.1">
    <property type="nucleotide sequence ID" value="XM_005085269.4"/>
</dbReference>
<evidence type="ECO:0000256" key="7">
    <source>
        <dbReference type="SAM" id="SignalP"/>
    </source>
</evidence>
<feature type="chain" id="PRO_5010532758" evidence="7">
    <location>
        <begin position="20"/>
        <end position="113"/>
    </location>
</feature>
<comment type="subcellular location">
    <subcellularLocation>
        <location evidence="1">Secreted</location>
    </subcellularLocation>
</comment>
<accession>A0A1U7RE30</accession>
<evidence type="ECO:0000256" key="1">
    <source>
        <dbReference type="ARBA" id="ARBA00004613"/>
    </source>
</evidence>
<dbReference type="Gene3D" id="6.10.250.200">
    <property type="match status" value="1"/>
</dbReference>
<dbReference type="InterPro" id="IPR009714">
    <property type="entry name" value="RELM"/>
</dbReference>
<dbReference type="STRING" id="10036.ENSMAUP00000021881"/>
<evidence type="ECO:0000256" key="2">
    <source>
        <dbReference type="ARBA" id="ARBA00007258"/>
    </source>
</evidence>
<dbReference type="SUPFAM" id="SSF111423">
    <property type="entry name" value="Resistin"/>
    <property type="match status" value="1"/>
</dbReference>
<dbReference type="GO" id="GO:0005615">
    <property type="term" value="C:extracellular space"/>
    <property type="evidence" value="ECO:0007669"/>
    <property type="project" value="Ensembl"/>
</dbReference>
<proteinExistence type="inferred from homology"/>
<evidence type="ECO:0000313" key="8">
    <source>
        <dbReference type="Proteomes" id="UP000886700"/>
    </source>
</evidence>
<evidence type="ECO:0000256" key="4">
    <source>
        <dbReference type="ARBA" id="ARBA00022702"/>
    </source>
</evidence>
<feature type="signal peptide" evidence="7">
    <location>
        <begin position="1"/>
        <end position="19"/>
    </location>
</feature>
<keyword evidence="6" id="KW-1015">Disulfide bond</keyword>
<dbReference type="CDD" id="cd16333">
    <property type="entry name" value="RELM"/>
    <property type="match status" value="1"/>
</dbReference>
<sequence length="113" mass="11619">MKTLSLLLFLLAPVPGLLGSSRSLCSMDEAIDKKIKQGFGSLLSEAVANIGLQCRTVSSRGELASCPQGLAVTSCSCGFACGSWDVREGTTCHCQCAGIDWTAARCCGLGVGA</sequence>
<organism evidence="8 9">
    <name type="scientific">Mesocricetus auratus</name>
    <name type="common">Golden hamster</name>
    <dbReference type="NCBI Taxonomy" id="10036"/>
    <lineage>
        <taxon>Eukaryota</taxon>
        <taxon>Metazoa</taxon>
        <taxon>Chordata</taxon>
        <taxon>Craniata</taxon>
        <taxon>Vertebrata</taxon>
        <taxon>Euteleostomi</taxon>
        <taxon>Mammalia</taxon>
        <taxon>Eutheria</taxon>
        <taxon>Euarchontoglires</taxon>
        <taxon>Glires</taxon>
        <taxon>Rodentia</taxon>
        <taxon>Myomorpha</taxon>
        <taxon>Muroidea</taxon>
        <taxon>Cricetidae</taxon>
        <taxon>Cricetinae</taxon>
        <taxon>Mesocricetus</taxon>
    </lineage>
</organism>
<dbReference type="InterPro" id="IPR036262">
    <property type="entry name" value="Resistin-like_sf"/>
</dbReference>
<dbReference type="OrthoDB" id="9531287at2759"/>